<evidence type="ECO:0000256" key="2">
    <source>
        <dbReference type="ARBA" id="ARBA00022980"/>
    </source>
</evidence>
<dbReference type="GO" id="GO:0003735">
    <property type="term" value="F:structural constituent of ribosome"/>
    <property type="evidence" value="ECO:0007669"/>
    <property type="project" value="InterPro"/>
</dbReference>
<evidence type="ECO:0000256" key="4">
    <source>
        <dbReference type="RuleBase" id="RU003949"/>
    </source>
</evidence>
<dbReference type="PANTHER" id="PTHR11761:SF44">
    <property type="entry name" value="LARGE RIBOSOMAL SUBUNIT PROTEIN UL14"/>
    <property type="match status" value="1"/>
</dbReference>
<name>A0A835HHK0_9MAGN</name>
<keyword evidence="3 4" id="KW-0687">Ribonucleoprotein</keyword>
<dbReference type="OrthoDB" id="1842219at2759"/>
<evidence type="ECO:0000313" key="5">
    <source>
        <dbReference type="EMBL" id="KAF9598482.1"/>
    </source>
</evidence>
<comment type="caution">
    <text evidence="5">The sequence shown here is derived from an EMBL/GenBank/DDBJ whole genome shotgun (WGS) entry which is preliminary data.</text>
</comment>
<dbReference type="Pfam" id="PF00238">
    <property type="entry name" value="Ribosomal_L14"/>
    <property type="match status" value="1"/>
</dbReference>
<dbReference type="GO" id="GO:0070180">
    <property type="term" value="F:large ribosomal subunit rRNA binding"/>
    <property type="evidence" value="ECO:0007669"/>
    <property type="project" value="TreeGrafter"/>
</dbReference>
<dbReference type="GO" id="GO:0006412">
    <property type="term" value="P:translation"/>
    <property type="evidence" value="ECO:0007669"/>
    <property type="project" value="InterPro"/>
</dbReference>
<dbReference type="AlphaFoldDB" id="A0A835HHK0"/>
<protein>
    <recommendedName>
        <fullName evidence="7">60S ribosomal protein L23</fullName>
    </recommendedName>
</protein>
<dbReference type="Proteomes" id="UP000631114">
    <property type="component" value="Unassembled WGS sequence"/>
</dbReference>
<keyword evidence="6" id="KW-1185">Reference proteome</keyword>
<organism evidence="5 6">
    <name type="scientific">Coptis chinensis</name>
    <dbReference type="NCBI Taxonomy" id="261450"/>
    <lineage>
        <taxon>Eukaryota</taxon>
        <taxon>Viridiplantae</taxon>
        <taxon>Streptophyta</taxon>
        <taxon>Embryophyta</taxon>
        <taxon>Tracheophyta</taxon>
        <taxon>Spermatophyta</taxon>
        <taxon>Magnoliopsida</taxon>
        <taxon>Ranunculales</taxon>
        <taxon>Ranunculaceae</taxon>
        <taxon>Coptidoideae</taxon>
        <taxon>Coptis</taxon>
    </lineage>
</organism>
<keyword evidence="2 4" id="KW-0689">Ribosomal protein</keyword>
<dbReference type="InterPro" id="IPR036853">
    <property type="entry name" value="Ribosomal_uL14_sf"/>
</dbReference>
<proteinExistence type="inferred from homology"/>
<comment type="similarity">
    <text evidence="1 4">Belongs to the universal ribosomal protein uL14 family.</text>
</comment>
<dbReference type="SUPFAM" id="SSF50193">
    <property type="entry name" value="Ribosomal protein L14"/>
    <property type="match status" value="1"/>
</dbReference>
<gene>
    <name evidence="5" type="ORF">IFM89_027916</name>
</gene>
<dbReference type="EMBL" id="JADFTS010000007">
    <property type="protein sequence ID" value="KAF9598482.1"/>
    <property type="molecule type" value="Genomic_DNA"/>
</dbReference>
<evidence type="ECO:0000313" key="6">
    <source>
        <dbReference type="Proteomes" id="UP000631114"/>
    </source>
</evidence>
<evidence type="ECO:0000256" key="1">
    <source>
        <dbReference type="ARBA" id="ARBA00010745"/>
    </source>
</evidence>
<dbReference type="GO" id="GO:0022625">
    <property type="term" value="C:cytosolic large ribosomal subunit"/>
    <property type="evidence" value="ECO:0007669"/>
    <property type="project" value="TreeGrafter"/>
</dbReference>
<evidence type="ECO:0008006" key="7">
    <source>
        <dbReference type="Google" id="ProtNLM"/>
    </source>
</evidence>
<evidence type="ECO:0000256" key="3">
    <source>
        <dbReference type="ARBA" id="ARBA00023274"/>
    </source>
</evidence>
<sequence>MSLGLPVVATIKCADNIGAKNVYIISVKGIKAGRLNRLPSACVGGMVMATVKKGPNNLEEICLVFDVLIILKLLNIVFNNVLGLDHNGLLQLWEFKWIALIGIF</sequence>
<dbReference type="Gene3D" id="2.40.150.20">
    <property type="entry name" value="Ribosomal protein L14"/>
    <property type="match status" value="1"/>
</dbReference>
<dbReference type="InterPro" id="IPR000218">
    <property type="entry name" value="Ribosomal_uL14"/>
</dbReference>
<reference evidence="5 6" key="1">
    <citation type="submission" date="2020-10" db="EMBL/GenBank/DDBJ databases">
        <title>The Coptis chinensis genome and diversification of protoberbering-type alkaloids.</title>
        <authorList>
            <person name="Wang B."/>
            <person name="Shu S."/>
            <person name="Song C."/>
            <person name="Liu Y."/>
        </authorList>
    </citation>
    <scope>NUCLEOTIDE SEQUENCE [LARGE SCALE GENOMIC DNA]</scope>
    <source>
        <strain evidence="5">HL-2020</strain>
        <tissue evidence="5">Leaf</tissue>
    </source>
</reference>
<dbReference type="PANTHER" id="PTHR11761">
    <property type="entry name" value="50S/60S RIBOSOMAL PROTEIN L14/L23"/>
    <property type="match status" value="1"/>
</dbReference>
<dbReference type="SMART" id="SM01374">
    <property type="entry name" value="Ribosomal_L14"/>
    <property type="match status" value="1"/>
</dbReference>
<accession>A0A835HHK0</accession>